<dbReference type="Proteomes" id="UP001234178">
    <property type="component" value="Unassembled WGS sequence"/>
</dbReference>
<dbReference type="EMBL" id="JAOYFB010000039">
    <property type="protein sequence ID" value="KAK4029225.1"/>
    <property type="molecule type" value="Genomic_DNA"/>
</dbReference>
<sequence length="70" mass="7988">MQQQQTEHGVVPIHNVQQTHRSAVLVSRFDQQLTNLSNKNDQPRDNNNTTANIVPAVDYYTEAKTSPREI</sequence>
<accession>A0ABR0AVQ9</accession>
<evidence type="ECO:0000313" key="1">
    <source>
        <dbReference type="EMBL" id="KAK4029225.1"/>
    </source>
</evidence>
<comment type="caution">
    <text evidence="1">The sequence shown here is derived from an EMBL/GenBank/DDBJ whole genome shotgun (WGS) entry which is preliminary data.</text>
</comment>
<keyword evidence="2" id="KW-1185">Reference proteome</keyword>
<organism evidence="1 2">
    <name type="scientific">Daphnia magna</name>
    <dbReference type="NCBI Taxonomy" id="35525"/>
    <lineage>
        <taxon>Eukaryota</taxon>
        <taxon>Metazoa</taxon>
        <taxon>Ecdysozoa</taxon>
        <taxon>Arthropoda</taxon>
        <taxon>Crustacea</taxon>
        <taxon>Branchiopoda</taxon>
        <taxon>Diplostraca</taxon>
        <taxon>Cladocera</taxon>
        <taxon>Anomopoda</taxon>
        <taxon>Daphniidae</taxon>
        <taxon>Daphnia</taxon>
    </lineage>
</organism>
<reference evidence="1 2" key="1">
    <citation type="journal article" date="2023" name="Nucleic Acids Res.">
        <title>The hologenome of Daphnia magna reveals possible DNA methylation and microbiome-mediated evolution of the host genome.</title>
        <authorList>
            <person name="Chaturvedi A."/>
            <person name="Li X."/>
            <person name="Dhandapani V."/>
            <person name="Marshall H."/>
            <person name="Kissane S."/>
            <person name="Cuenca-Cambronero M."/>
            <person name="Asole G."/>
            <person name="Calvet F."/>
            <person name="Ruiz-Romero M."/>
            <person name="Marangio P."/>
            <person name="Guigo R."/>
            <person name="Rago D."/>
            <person name="Mirbahai L."/>
            <person name="Eastwood N."/>
            <person name="Colbourne J.K."/>
            <person name="Zhou J."/>
            <person name="Mallon E."/>
            <person name="Orsini L."/>
        </authorList>
    </citation>
    <scope>NUCLEOTIDE SEQUENCE [LARGE SCALE GENOMIC DNA]</scope>
    <source>
        <strain evidence="1">LRV0_1</strain>
    </source>
</reference>
<evidence type="ECO:0000313" key="2">
    <source>
        <dbReference type="Proteomes" id="UP001234178"/>
    </source>
</evidence>
<protein>
    <submittedName>
        <fullName evidence="1">Uncharacterized protein</fullName>
    </submittedName>
</protein>
<gene>
    <name evidence="1" type="ORF">OUZ56_022233</name>
</gene>
<name>A0ABR0AVQ9_9CRUS</name>
<proteinExistence type="predicted"/>